<dbReference type="OrthoDB" id="10547at2157"/>
<name>S2EB84_9ARCH</name>
<comment type="caution">
    <text evidence="2">The sequence shown here is derived from an EMBL/GenBank/DDBJ whole genome shotgun (WGS) entry which is preliminary data.</text>
</comment>
<keyword evidence="1" id="KW-1133">Transmembrane helix</keyword>
<dbReference type="AlphaFoldDB" id="S2EB84"/>
<dbReference type="EMBL" id="AHJG01000030">
    <property type="protein sequence ID" value="EPA06611.1"/>
    <property type="molecule type" value="Genomic_DNA"/>
</dbReference>
<accession>S2EB84</accession>
<gene>
    <name evidence="2" type="ORF">BG20_I1788</name>
</gene>
<keyword evidence="1" id="KW-0812">Transmembrane</keyword>
<sequence length="163" mass="18744">MKKSKKQNIIIASIAITILLGIVGYNYSYDQTRQKGLKFGNELSQIQDEVKQLQVEFDSNVKQWKEGDMSQQELEKFSKEHIEKMQDVILKYDGLTPPESFAPSVKLFKISTQAQLDSDKEFIEWIKTNDEAHNIRSDSLLQESFEYEMSALAEFNAAKAGLR</sequence>
<keyword evidence="1" id="KW-0472">Membrane</keyword>
<evidence type="ECO:0000313" key="2">
    <source>
        <dbReference type="EMBL" id="EPA06611.1"/>
    </source>
</evidence>
<reference evidence="2 3" key="1">
    <citation type="journal article" date="2012" name="J. Bacteriol.">
        <title>Genome Sequence of "Candidatus Nitrosoarchaeum limnia" BG20, a Low-Salinity Ammonia-Oxidizing Archaeon from the San Francisco Bay Estuary.</title>
        <authorList>
            <person name="Mosier A.C."/>
            <person name="Allen E.E."/>
            <person name="Kim M."/>
            <person name="Ferriera S."/>
            <person name="Francis C.A."/>
        </authorList>
    </citation>
    <scope>NUCLEOTIDE SEQUENCE [LARGE SCALE GENOMIC DNA]</scope>
    <source>
        <strain evidence="2 3">BG20</strain>
    </source>
</reference>
<keyword evidence="3" id="KW-1185">Reference proteome</keyword>
<organism evidence="2 3">
    <name type="scientific">Candidatus Nitrosarchaeum limnium BG20</name>
    <dbReference type="NCBI Taxonomy" id="859192"/>
    <lineage>
        <taxon>Archaea</taxon>
        <taxon>Nitrososphaerota</taxon>
        <taxon>Nitrososphaeria</taxon>
        <taxon>Nitrosopumilales</taxon>
        <taxon>Nitrosopumilaceae</taxon>
        <taxon>Nitrosarchaeum</taxon>
    </lineage>
</organism>
<evidence type="ECO:0000313" key="3">
    <source>
        <dbReference type="Proteomes" id="UP000014065"/>
    </source>
</evidence>
<evidence type="ECO:0000256" key="1">
    <source>
        <dbReference type="SAM" id="Phobius"/>
    </source>
</evidence>
<protein>
    <submittedName>
        <fullName evidence="2">Uncharacterized protein</fullName>
    </submittedName>
</protein>
<dbReference type="RefSeq" id="WP_010189831.1">
    <property type="nucleotide sequence ID" value="NZ_AHJG01000030.1"/>
</dbReference>
<proteinExistence type="predicted"/>
<feature type="transmembrane region" description="Helical" evidence="1">
    <location>
        <begin position="9"/>
        <end position="27"/>
    </location>
</feature>
<dbReference type="Proteomes" id="UP000014065">
    <property type="component" value="Unassembled WGS sequence"/>
</dbReference>